<evidence type="ECO:0000259" key="5">
    <source>
        <dbReference type="Pfam" id="PF07732"/>
    </source>
</evidence>
<comment type="caution">
    <text evidence="6">The sequence shown here is derived from an EMBL/GenBank/DDBJ whole genome shotgun (WGS) entry which is preliminary data.</text>
</comment>
<dbReference type="Pfam" id="PF07731">
    <property type="entry name" value="Cu-oxidase_2"/>
    <property type="match status" value="1"/>
</dbReference>
<dbReference type="PROSITE" id="PS00080">
    <property type="entry name" value="MULTICOPPER_OXIDASE2"/>
    <property type="match status" value="1"/>
</dbReference>
<dbReference type="Proteomes" id="UP000030001">
    <property type="component" value="Unassembled WGS sequence"/>
</dbReference>
<dbReference type="InterPro" id="IPR011707">
    <property type="entry name" value="Cu-oxidase-like_N"/>
</dbReference>
<evidence type="ECO:0000256" key="3">
    <source>
        <dbReference type="ARBA" id="ARBA00023002"/>
    </source>
</evidence>
<dbReference type="AlphaFoldDB" id="A0A099YB14"/>
<dbReference type="PANTHER" id="PTHR48267:SF1">
    <property type="entry name" value="BILIRUBIN OXIDASE"/>
    <property type="match status" value="1"/>
</dbReference>
<dbReference type="InterPro" id="IPR011706">
    <property type="entry name" value="Cu-oxidase_C"/>
</dbReference>
<dbReference type="Gene3D" id="2.60.40.420">
    <property type="entry name" value="Cupredoxins - blue copper proteins"/>
    <property type="match status" value="3"/>
</dbReference>
<proteinExistence type="inferred from homology"/>
<dbReference type="GO" id="GO:0005507">
    <property type="term" value="F:copper ion binding"/>
    <property type="evidence" value="ECO:0007669"/>
    <property type="project" value="InterPro"/>
</dbReference>
<dbReference type="PROSITE" id="PS00079">
    <property type="entry name" value="MULTICOPPER_OXIDASE1"/>
    <property type="match status" value="1"/>
</dbReference>
<dbReference type="CDD" id="cd13867">
    <property type="entry name" value="CuRO_2_CueO_FtsP"/>
    <property type="match status" value="1"/>
</dbReference>
<protein>
    <submittedName>
        <fullName evidence="6">Multicopper oxidase</fullName>
    </submittedName>
</protein>
<dbReference type="PANTHER" id="PTHR48267">
    <property type="entry name" value="CUPREDOXIN SUPERFAMILY PROTEIN"/>
    <property type="match status" value="1"/>
</dbReference>
<feature type="domain" description="Plastocyanin-like" evidence="5">
    <location>
        <begin position="60"/>
        <end position="175"/>
    </location>
</feature>
<feature type="domain" description="Plastocyanin-like" evidence="4">
    <location>
        <begin position="340"/>
        <end position="466"/>
    </location>
</feature>
<evidence type="ECO:0000313" key="6">
    <source>
        <dbReference type="EMBL" id="KGL66601.1"/>
    </source>
</evidence>
<accession>A0A099YB14</accession>
<dbReference type="InterPro" id="IPR002355">
    <property type="entry name" value="Cu_oxidase_Cu_BS"/>
</dbReference>
<dbReference type="InterPro" id="IPR008972">
    <property type="entry name" value="Cupredoxin"/>
</dbReference>
<organism evidence="6 7">
    <name type="scientific">Limosilactobacillus mucosae</name>
    <name type="common">Lactobacillus mucosae</name>
    <dbReference type="NCBI Taxonomy" id="97478"/>
    <lineage>
        <taxon>Bacteria</taxon>
        <taxon>Bacillati</taxon>
        <taxon>Bacillota</taxon>
        <taxon>Bacilli</taxon>
        <taxon>Lactobacillales</taxon>
        <taxon>Lactobacillaceae</taxon>
        <taxon>Limosilactobacillus</taxon>
    </lineage>
</organism>
<keyword evidence="3" id="KW-0560">Oxidoreductase</keyword>
<evidence type="ECO:0000256" key="2">
    <source>
        <dbReference type="ARBA" id="ARBA00022723"/>
    </source>
</evidence>
<evidence type="ECO:0000256" key="1">
    <source>
        <dbReference type="ARBA" id="ARBA00010609"/>
    </source>
</evidence>
<dbReference type="GO" id="GO:0016491">
    <property type="term" value="F:oxidoreductase activity"/>
    <property type="evidence" value="ECO:0007669"/>
    <property type="project" value="UniProtKB-KW"/>
</dbReference>
<evidence type="ECO:0000313" key="7">
    <source>
        <dbReference type="Proteomes" id="UP000030001"/>
    </source>
</evidence>
<sequence>MNDQETIQDYCYDEAAFDYHDRAYIPLQVADAPEQPLRIPEILKPDQETATDVYYTITAQTGAVQLLPGKKTATWGYNGPLLGKTVIFKDGQTVHIHYINDLPEVTTFHWHGLAIPGPIEDGGCHAPVYPGQTRDVEFTIHQPAAFVWLHAHPCPATAEQVWHGLAGGAIVQDQHEAQLPLPRNYGVDDIPVILQDRRFHEDNQWDYRQDYDPDGILGPTPMINGTINPYFDVTTQKVRLRFLNGANRREWRLHFSDDLPFTQIAGDLSLLPKPLKMTKLMLTCAERAEIIVDFGSYRPGDEVVLYSDDTPLLRFKIHEFKPDHAILPDVLFETPNPAVSPEMPIHYVTLDGMDEAVAMNGKKFKMDRIDYQMPMHKVQLWDIENTNHAPGMIHPYHMHGTGFVTVARDGHAPNPNELGLKDTIAINPGEHVLLKVWFDVPGVFMYHCHILEHEDGGMMAQLKVVDPKNPNKQYQLMDHMTLMRAFAEERHVPLNKLWLGGMDSYRKMGEEM</sequence>
<comment type="similarity">
    <text evidence="1">Belongs to the multicopper oxidase family.</text>
</comment>
<dbReference type="Pfam" id="PF07732">
    <property type="entry name" value="Cu-oxidase_3"/>
    <property type="match status" value="1"/>
</dbReference>
<reference evidence="6 7" key="1">
    <citation type="submission" date="2014-09" db="EMBL/GenBank/DDBJ databases">
        <title>Lactobacillus mucosae CRL573 Genome Sequencing.</title>
        <authorList>
            <person name="Bleckwedel J."/>
            <person name="Teran L.C."/>
            <person name="Bonacina J."/>
            <person name="Saavedra L."/>
            <person name="Mozzi F.B."/>
            <person name="Raya R.R."/>
        </authorList>
    </citation>
    <scope>NUCLEOTIDE SEQUENCE [LARGE SCALE GENOMIC DNA]</scope>
    <source>
        <strain evidence="6 7">CRL573</strain>
    </source>
</reference>
<name>A0A099YB14_LIMMU</name>
<dbReference type="SUPFAM" id="SSF49503">
    <property type="entry name" value="Cupredoxins"/>
    <property type="match status" value="2"/>
</dbReference>
<dbReference type="EMBL" id="JROC01000035">
    <property type="protein sequence ID" value="KGL66601.1"/>
    <property type="molecule type" value="Genomic_DNA"/>
</dbReference>
<keyword evidence="2" id="KW-0479">Metal-binding</keyword>
<evidence type="ECO:0000259" key="4">
    <source>
        <dbReference type="Pfam" id="PF07731"/>
    </source>
</evidence>
<gene>
    <name evidence="6" type="ORF">LX03_08360</name>
</gene>
<dbReference type="InterPro" id="IPR033138">
    <property type="entry name" value="Cu_oxidase_CS"/>
</dbReference>
<dbReference type="InterPro" id="IPR045087">
    <property type="entry name" value="Cu-oxidase_fam"/>
</dbReference>